<dbReference type="Proteomes" id="UP000504623">
    <property type="component" value="Unplaced"/>
</dbReference>
<keyword evidence="7" id="KW-1185">Reference proteome</keyword>
<dbReference type="GO" id="GO:0005667">
    <property type="term" value="C:transcription regulator complex"/>
    <property type="evidence" value="ECO:0007669"/>
    <property type="project" value="TreeGrafter"/>
</dbReference>
<feature type="domain" description="Homeobox" evidence="6">
    <location>
        <begin position="154"/>
        <end position="197"/>
    </location>
</feature>
<proteinExistence type="predicted"/>
<dbReference type="GO" id="GO:0005634">
    <property type="term" value="C:nucleus"/>
    <property type="evidence" value="ECO:0007669"/>
    <property type="project" value="UniProtKB-SubCell"/>
</dbReference>
<dbReference type="FunFam" id="1.10.10.60:FF:000412">
    <property type="entry name" value="Anomalous homeobox"/>
    <property type="match status" value="1"/>
</dbReference>
<sequence>MQRFLTLLKESENRATCPPSEELVALAGRLCRDLQDDLVKAEPLVEAILGSPLRLYLLNSGDVVLMCALVLAGQEQHQLACQLLEGCQVPGGSWELVQLWNDIHYHVVKRKLGVATLTPVQKFRCRKRNPPPPSLCPEGLRSRNFPREVRQKLKDFALDVSPNPNKAQRDALSSQTNLSAEQVYNWFANYRRRQRALLQHAEQSRRTSARDPSAWGMSRKSLRVSQDLSADPQCVDRPQESGHEEKGLPWSPEPTPGPWVPLTFALDVPGDKMLSKPPVHSTLVDPSPDTPGSWLMSLALASSRETSFQTGQAVHSQGLGFPMPCPDAAMAEKDLEQEEEEPRRPVPQRTRELTLTPGGQQRPGKKAVIVCDTFLSGEQEGGFTGPASGTPQSRYMEESPGTSGEHMELQAGSFLVTQPPEFILPQSPPELRPATPSFLHPVSAAELSQSLPSSQVQWPDGLASNDAFWGAQMLLEFSGGSLG</sequence>
<feature type="region of interest" description="Disordered" evidence="5">
    <location>
        <begin position="333"/>
        <end position="364"/>
    </location>
</feature>
<keyword evidence="1 4" id="KW-0238">DNA-binding</keyword>
<dbReference type="InterPro" id="IPR008422">
    <property type="entry name" value="KN_HD"/>
</dbReference>
<keyword evidence="3 4" id="KW-0539">Nucleus</keyword>
<name>A0A9B0UBH2_CHRAS</name>
<protein>
    <submittedName>
        <fullName evidence="8">Anomalous homeobox protein-like</fullName>
    </submittedName>
</protein>
<dbReference type="GO" id="GO:0000981">
    <property type="term" value="F:DNA-binding transcription factor activity, RNA polymerase II-specific"/>
    <property type="evidence" value="ECO:0007669"/>
    <property type="project" value="InterPro"/>
</dbReference>
<evidence type="ECO:0000256" key="5">
    <source>
        <dbReference type="SAM" id="MobiDB-lite"/>
    </source>
</evidence>
<dbReference type="GO" id="GO:0014857">
    <property type="term" value="P:regulation of skeletal muscle cell proliferation"/>
    <property type="evidence" value="ECO:0007669"/>
    <property type="project" value="TreeGrafter"/>
</dbReference>
<dbReference type="SUPFAM" id="SSF46689">
    <property type="entry name" value="Homeodomain-like"/>
    <property type="match status" value="1"/>
</dbReference>
<evidence type="ECO:0000259" key="6">
    <source>
        <dbReference type="PROSITE" id="PS50071"/>
    </source>
</evidence>
<dbReference type="SMART" id="SM00389">
    <property type="entry name" value="HOX"/>
    <property type="match status" value="1"/>
</dbReference>
<dbReference type="GO" id="GO:0000978">
    <property type="term" value="F:RNA polymerase II cis-regulatory region sequence-specific DNA binding"/>
    <property type="evidence" value="ECO:0007669"/>
    <property type="project" value="TreeGrafter"/>
</dbReference>
<organism evidence="7 8">
    <name type="scientific">Chrysochloris asiatica</name>
    <name type="common">Cape golden mole</name>
    <dbReference type="NCBI Taxonomy" id="185453"/>
    <lineage>
        <taxon>Eukaryota</taxon>
        <taxon>Metazoa</taxon>
        <taxon>Chordata</taxon>
        <taxon>Craniata</taxon>
        <taxon>Vertebrata</taxon>
        <taxon>Euteleostomi</taxon>
        <taxon>Mammalia</taxon>
        <taxon>Eutheria</taxon>
        <taxon>Afrotheria</taxon>
        <taxon>Chrysochloridae</taxon>
        <taxon>Chrysochlorinae</taxon>
        <taxon>Chrysochloris</taxon>
    </lineage>
</organism>
<dbReference type="GeneID" id="102831600"/>
<accession>A0A9B0UBH2</accession>
<dbReference type="InterPro" id="IPR031701">
    <property type="entry name" value="SIX1_SD"/>
</dbReference>
<comment type="subcellular location">
    <subcellularLocation>
        <location evidence="4">Nucleus</location>
    </subcellularLocation>
</comment>
<feature type="region of interest" description="Disordered" evidence="5">
    <location>
        <begin position="379"/>
        <end position="405"/>
    </location>
</feature>
<dbReference type="InterPro" id="IPR017970">
    <property type="entry name" value="Homeobox_CS"/>
</dbReference>
<dbReference type="Pfam" id="PF05920">
    <property type="entry name" value="Homeobox_KN"/>
    <property type="match status" value="1"/>
</dbReference>
<dbReference type="InterPro" id="IPR009057">
    <property type="entry name" value="Homeodomain-like_sf"/>
</dbReference>
<evidence type="ECO:0000256" key="1">
    <source>
        <dbReference type="ARBA" id="ARBA00023125"/>
    </source>
</evidence>
<feature type="compositionally biased region" description="Basic and acidic residues" evidence="5">
    <location>
        <begin position="341"/>
        <end position="352"/>
    </location>
</feature>
<reference evidence="8" key="1">
    <citation type="submission" date="2025-08" db="UniProtKB">
        <authorList>
            <consortium name="RefSeq"/>
        </authorList>
    </citation>
    <scope>IDENTIFICATION</scope>
    <source>
        <tissue evidence="8">Spleen</tissue>
    </source>
</reference>
<evidence type="ECO:0000256" key="3">
    <source>
        <dbReference type="ARBA" id="ARBA00023242"/>
    </source>
</evidence>
<dbReference type="PANTHER" id="PTHR10390:SF34">
    <property type="entry name" value="ANOMALOUS HOMEOBOX PROTEIN"/>
    <property type="match status" value="1"/>
</dbReference>
<dbReference type="PROSITE" id="PS00027">
    <property type="entry name" value="HOMEOBOX_1"/>
    <property type="match status" value="1"/>
</dbReference>
<dbReference type="PANTHER" id="PTHR10390">
    <property type="entry name" value="HOMEOBOX PROTEIN SIX"/>
    <property type="match status" value="1"/>
</dbReference>
<dbReference type="GO" id="GO:0048741">
    <property type="term" value="P:skeletal muscle fiber development"/>
    <property type="evidence" value="ECO:0007669"/>
    <property type="project" value="TreeGrafter"/>
</dbReference>
<dbReference type="CDD" id="cd00086">
    <property type="entry name" value="homeodomain"/>
    <property type="match status" value="1"/>
</dbReference>
<gene>
    <name evidence="8" type="primary">LOC102831600</name>
</gene>
<feature type="compositionally biased region" description="Basic and acidic residues" evidence="5">
    <location>
        <begin position="237"/>
        <end position="247"/>
    </location>
</feature>
<evidence type="ECO:0000256" key="4">
    <source>
        <dbReference type="PROSITE-ProRule" id="PRU00108"/>
    </source>
</evidence>
<evidence type="ECO:0000313" key="8">
    <source>
        <dbReference type="RefSeq" id="XP_006877798.1"/>
    </source>
</evidence>
<dbReference type="RefSeq" id="XP_006877798.1">
    <property type="nucleotide sequence ID" value="XM_006877736.1"/>
</dbReference>
<feature type="region of interest" description="Disordered" evidence="5">
    <location>
        <begin position="199"/>
        <end position="256"/>
    </location>
</feature>
<dbReference type="PROSITE" id="PS50071">
    <property type="entry name" value="HOMEOBOX_2"/>
    <property type="match status" value="1"/>
</dbReference>
<keyword evidence="2 4" id="KW-0371">Homeobox</keyword>
<dbReference type="Pfam" id="PF16878">
    <property type="entry name" value="SIX1_SD"/>
    <property type="match status" value="1"/>
</dbReference>
<dbReference type="InterPro" id="IPR001356">
    <property type="entry name" value="HD"/>
</dbReference>
<dbReference type="OrthoDB" id="3501850at2759"/>
<dbReference type="AlphaFoldDB" id="A0A9B0UBH2"/>
<evidence type="ECO:0000313" key="7">
    <source>
        <dbReference type="Proteomes" id="UP000504623"/>
    </source>
</evidence>
<feature type="DNA-binding region" description="Homeobox" evidence="4">
    <location>
        <begin position="156"/>
        <end position="198"/>
    </location>
</feature>
<evidence type="ECO:0000256" key="2">
    <source>
        <dbReference type="ARBA" id="ARBA00023155"/>
    </source>
</evidence>
<dbReference type="Gene3D" id="1.10.10.60">
    <property type="entry name" value="Homeodomain-like"/>
    <property type="match status" value="1"/>
</dbReference>